<dbReference type="PROSITE" id="PS50056">
    <property type="entry name" value="TYR_PHOSPHATASE_2"/>
    <property type="match status" value="1"/>
</dbReference>
<proteinExistence type="inferred from homology"/>
<dbReference type="GO" id="GO:0004726">
    <property type="term" value="F:non-membrane spanning protein tyrosine phosphatase activity"/>
    <property type="evidence" value="ECO:0007669"/>
    <property type="project" value="TreeGrafter"/>
</dbReference>
<dbReference type="PANTHER" id="PTHR46047:SF3">
    <property type="entry name" value="TYROSINE-PROTEIN PHOSPHATASE NON-RECEPTOR TYPE 61F"/>
    <property type="match status" value="1"/>
</dbReference>
<dbReference type="SMART" id="SM00404">
    <property type="entry name" value="PTPc_motif"/>
    <property type="match status" value="1"/>
</dbReference>
<dbReference type="EC" id="3.1.3.48" evidence="3"/>
<dbReference type="Proteomes" id="UP000887577">
    <property type="component" value="Unplaced"/>
</dbReference>
<dbReference type="WBParaSite" id="PSU_v2.g2104.t1">
    <property type="protein sequence ID" value="PSU_v2.g2104.t1"/>
    <property type="gene ID" value="PSU_v2.g2104"/>
</dbReference>
<keyword evidence="9" id="KW-0812">Transmembrane</keyword>
<dbReference type="PROSITE" id="PS00383">
    <property type="entry name" value="TYR_PHOSPHATASE_1"/>
    <property type="match status" value="1"/>
</dbReference>
<keyword evidence="7 9" id="KW-0472">Membrane</keyword>
<dbReference type="Pfam" id="PF00102">
    <property type="entry name" value="Y_phosphatase"/>
    <property type="match status" value="1"/>
</dbReference>
<evidence type="ECO:0000259" key="11">
    <source>
        <dbReference type="PROSITE" id="PS50056"/>
    </source>
</evidence>
<keyword evidence="5" id="KW-0378">Hydrolase</keyword>
<dbReference type="Gene3D" id="3.90.190.10">
    <property type="entry name" value="Protein tyrosine phosphatase superfamily"/>
    <property type="match status" value="1"/>
</dbReference>
<feature type="transmembrane region" description="Helical" evidence="9">
    <location>
        <begin position="389"/>
        <end position="407"/>
    </location>
</feature>
<comment type="subcellular location">
    <subcellularLocation>
        <location evidence="1">Endomembrane system</location>
    </subcellularLocation>
</comment>
<dbReference type="GO" id="GO:0005634">
    <property type="term" value="C:nucleus"/>
    <property type="evidence" value="ECO:0007669"/>
    <property type="project" value="TreeGrafter"/>
</dbReference>
<feature type="domain" description="Tyrosine-protein phosphatase" evidence="10">
    <location>
        <begin position="49"/>
        <end position="306"/>
    </location>
</feature>
<dbReference type="InterPro" id="IPR000387">
    <property type="entry name" value="Tyr_Pase_dom"/>
</dbReference>
<comment type="similarity">
    <text evidence="2">Belongs to the protein-tyrosine phosphatase family. Non-receptor class 1 subfamily.</text>
</comment>
<evidence type="ECO:0000256" key="2">
    <source>
        <dbReference type="ARBA" id="ARBA00009701"/>
    </source>
</evidence>
<keyword evidence="6" id="KW-0904">Protein phosphatase</keyword>
<evidence type="ECO:0000256" key="3">
    <source>
        <dbReference type="ARBA" id="ARBA00013064"/>
    </source>
</evidence>
<dbReference type="SUPFAM" id="SSF52799">
    <property type="entry name" value="(Phosphotyrosine protein) phosphatases II"/>
    <property type="match status" value="1"/>
</dbReference>
<reference evidence="13" key="1">
    <citation type="submission" date="2022-11" db="UniProtKB">
        <authorList>
            <consortium name="WormBaseParasite"/>
        </authorList>
    </citation>
    <scope>IDENTIFICATION</scope>
</reference>
<sequence>MNRGALISAFAEFDRRNQWIPMYNKLGIETSKQESELGLTAEESFKEINFPKNRYQNVLPYDQNRVLLNNVQEGNTNFLNASPLLVPFANRDYILTQGPLETTAEDFWQMVWEQNSRIIVMLNNIMEKGSIKCYHYFVDNDEKEKTFGNFSIKMEEERGTGVYRIRTIKLTALDKKFLVDDEESTRTISHFHYINWPDFGVPNETRSFLEFLEKTNQAQILLKEEKIESPVIVHCSAGIGRSGAYVIVDCVLNYLQKGNQSDSAAGDTVEVPKSIDELVIFIRRHRMGLIQTPEQLRFCWKAIVDWLKAHPEENGNGDDTLSASSSDVAVTTNNDPSIISPNRKRYSQPDPSIEKRKQKIQEMKDKLRRVEETKNRWWYRLLYDENTKYWVGSSVAVGMAIMAFYVYNSIQASK</sequence>
<evidence type="ECO:0000256" key="6">
    <source>
        <dbReference type="ARBA" id="ARBA00022912"/>
    </source>
</evidence>
<keyword evidence="9" id="KW-1133">Transmembrane helix</keyword>
<dbReference type="GO" id="GO:0005737">
    <property type="term" value="C:cytoplasm"/>
    <property type="evidence" value="ECO:0007669"/>
    <property type="project" value="TreeGrafter"/>
</dbReference>
<dbReference type="GO" id="GO:0012505">
    <property type="term" value="C:endomembrane system"/>
    <property type="evidence" value="ECO:0007669"/>
    <property type="project" value="UniProtKB-SubCell"/>
</dbReference>
<dbReference type="AlphaFoldDB" id="A0A914YPU0"/>
<accession>A0A914YPU0</accession>
<dbReference type="PROSITE" id="PS50055">
    <property type="entry name" value="TYR_PHOSPHATASE_PTP"/>
    <property type="match status" value="1"/>
</dbReference>
<feature type="compositionally biased region" description="Polar residues" evidence="8">
    <location>
        <begin position="317"/>
        <end position="340"/>
    </location>
</feature>
<feature type="region of interest" description="Disordered" evidence="8">
    <location>
        <begin position="314"/>
        <end position="356"/>
    </location>
</feature>
<evidence type="ECO:0000256" key="7">
    <source>
        <dbReference type="ARBA" id="ARBA00023136"/>
    </source>
</evidence>
<evidence type="ECO:0000256" key="9">
    <source>
        <dbReference type="SAM" id="Phobius"/>
    </source>
</evidence>
<protein>
    <recommendedName>
        <fullName evidence="3">protein-tyrosine-phosphatase</fullName>
        <ecNumber evidence="3">3.1.3.48</ecNumber>
    </recommendedName>
</protein>
<dbReference type="SMART" id="SM00194">
    <property type="entry name" value="PTPc"/>
    <property type="match status" value="1"/>
</dbReference>
<feature type="domain" description="Tyrosine specific protein phosphatases" evidence="11">
    <location>
        <begin position="206"/>
        <end position="297"/>
    </location>
</feature>
<evidence type="ECO:0000256" key="8">
    <source>
        <dbReference type="SAM" id="MobiDB-lite"/>
    </source>
</evidence>
<dbReference type="GO" id="GO:0019901">
    <property type="term" value="F:protein kinase binding"/>
    <property type="evidence" value="ECO:0007669"/>
    <property type="project" value="TreeGrafter"/>
</dbReference>
<dbReference type="InterPro" id="IPR029021">
    <property type="entry name" value="Prot-tyrosine_phosphatase-like"/>
</dbReference>
<dbReference type="InterPro" id="IPR051985">
    <property type="entry name" value="NR_tyrosine_phosphatase"/>
</dbReference>
<name>A0A914YPU0_9BILA</name>
<dbReference type="PANTHER" id="PTHR46047">
    <property type="entry name" value="TYROSINE-PROTEIN PHOSPHATASE NON-RECEPTOR TYPE 61F"/>
    <property type="match status" value="1"/>
</dbReference>
<evidence type="ECO:0000313" key="13">
    <source>
        <dbReference type="WBParaSite" id="PSU_v2.g2104.t1"/>
    </source>
</evidence>
<evidence type="ECO:0000256" key="1">
    <source>
        <dbReference type="ARBA" id="ARBA00004308"/>
    </source>
</evidence>
<dbReference type="InterPro" id="IPR000242">
    <property type="entry name" value="PTP_cat"/>
</dbReference>
<dbReference type="GO" id="GO:0046426">
    <property type="term" value="P:negative regulation of receptor signaling pathway via JAK-STAT"/>
    <property type="evidence" value="ECO:0007669"/>
    <property type="project" value="TreeGrafter"/>
</dbReference>
<organism evidence="12 13">
    <name type="scientific">Panagrolaimus superbus</name>
    <dbReference type="NCBI Taxonomy" id="310955"/>
    <lineage>
        <taxon>Eukaryota</taxon>
        <taxon>Metazoa</taxon>
        <taxon>Ecdysozoa</taxon>
        <taxon>Nematoda</taxon>
        <taxon>Chromadorea</taxon>
        <taxon>Rhabditida</taxon>
        <taxon>Tylenchina</taxon>
        <taxon>Panagrolaimomorpha</taxon>
        <taxon>Panagrolaimoidea</taxon>
        <taxon>Panagrolaimidae</taxon>
        <taxon>Panagrolaimus</taxon>
    </lineage>
</organism>
<dbReference type="InterPro" id="IPR016130">
    <property type="entry name" value="Tyr_Pase_AS"/>
</dbReference>
<dbReference type="PRINTS" id="PR00700">
    <property type="entry name" value="PRTYPHPHTASE"/>
</dbReference>
<evidence type="ECO:0000259" key="10">
    <source>
        <dbReference type="PROSITE" id="PS50055"/>
    </source>
</evidence>
<dbReference type="InterPro" id="IPR003595">
    <property type="entry name" value="Tyr_Pase_cat"/>
</dbReference>
<evidence type="ECO:0000313" key="12">
    <source>
        <dbReference type="Proteomes" id="UP000887577"/>
    </source>
</evidence>
<keyword evidence="4" id="KW-0597">Phosphoprotein</keyword>
<evidence type="ECO:0000256" key="5">
    <source>
        <dbReference type="ARBA" id="ARBA00022801"/>
    </source>
</evidence>
<keyword evidence="12" id="KW-1185">Reference proteome</keyword>
<dbReference type="GO" id="GO:0070373">
    <property type="term" value="P:negative regulation of ERK1 and ERK2 cascade"/>
    <property type="evidence" value="ECO:0007669"/>
    <property type="project" value="TreeGrafter"/>
</dbReference>
<evidence type="ECO:0000256" key="4">
    <source>
        <dbReference type="ARBA" id="ARBA00022553"/>
    </source>
</evidence>